<dbReference type="AlphaFoldDB" id="A0A2T9YB12"/>
<proteinExistence type="inferred from homology"/>
<reference evidence="9 10" key="1">
    <citation type="journal article" date="2018" name="MBio">
        <title>Comparative Genomics Reveals the Core Gene Toolbox for the Fungus-Insect Symbiosis.</title>
        <authorList>
            <person name="Wang Y."/>
            <person name="Stata M."/>
            <person name="Wang W."/>
            <person name="Stajich J.E."/>
            <person name="White M.M."/>
            <person name="Moncalvo J.M."/>
        </authorList>
    </citation>
    <scope>NUCLEOTIDE SEQUENCE [LARGE SCALE GENOMIC DNA]</scope>
    <source>
        <strain evidence="9 10">SWE-8-4</strain>
    </source>
</reference>
<dbReference type="SMART" id="SM00220">
    <property type="entry name" value="S_TKc"/>
    <property type="match status" value="1"/>
</dbReference>
<feature type="domain" description="Protein kinase" evidence="8">
    <location>
        <begin position="419"/>
        <end position="675"/>
    </location>
</feature>
<evidence type="ECO:0000256" key="4">
    <source>
        <dbReference type="ARBA" id="ARBA00022840"/>
    </source>
</evidence>
<sequence length="684" mass="76066">MSRQNNRPMTRGLRKAIIQDEVFLTPRVPASRLKRRQASKTKLSKSCAQNKPSSFLPFSVSSQPSLSLSTPKNSLQDNSLLYHQSPFTDLNSFSSDTFFGTPTGTKLVRPDPGVFHSTGFLIKKNQQRADPQSKFFTPETPCKKTSSFPNKSSQASAPPSFALSGLNNEPNTPLHLGKHPNISFESLLYNKRRYVSPSDAYSEPFASPKLDQSAQILSNGIDKPYSDDIFQPNNLHSAGSFPSKPSSLSLNLPSLKNMNSFQKTLLSRTRGESFAISEVETTFSNASTLQTFGNRAEPNVKIDKSNFDHSDLMQCDSGLGPTTFTLPLKKCDSNHFSDSDNFSKSPLSSSSPLITPDERPQMPQIVNGYATNYPHFLNNDYFIKYQNTSWNNDFSFQSPTFEHCPVDESGYLDYYRYQFDEIAQIGKGNFSSVFLSRSLDDGKTCAIKKSLGPFTGRKDRVKKLSEVGVLWKLSGHPNIIQIINSWEQFGLLYIQTEFYDRGNLRELFSTHFNSDPIPEDTIWKITSAVANGLFYIHSLGMVHLDLKPDNICVDNNGFIKLIDLGHATALPIASVDSTDREGDRVYLAPESLSSSSISSAVDIFSLGLIALEMAANVVLPDNGPEWLALRSNDISSAALDPSSISSELYELIIQMLQKDPHKRPSAEQICSHPKCIQFNQNPLC</sequence>
<evidence type="ECO:0000313" key="9">
    <source>
        <dbReference type="EMBL" id="PVU89510.1"/>
    </source>
</evidence>
<dbReference type="Gene3D" id="3.30.200.20">
    <property type="entry name" value="Phosphorylase Kinase, domain 1"/>
    <property type="match status" value="1"/>
</dbReference>
<dbReference type="InterPro" id="IPR017441">
    <property type="entry name" value="Protein_kinase_ATP_BS"/>
</dbReference>
<dbReference type="OrthoDB" id="5337378at2759"/>
<dbReference type="GO" id="GO:0110031">
    <property type="term" value="P:negative regulation of G2/MI transition of meiotic cell cycle"/>
    <property type="evidence" value="ECO:0007669"/>
    <property type="project" value="TreeGrafter"/>
</dbReference>
<evidence type="ECO:0000256" key="6">
    <source>
        <dbReference type="PROSITE-ProRule" id="PRU10141"/>
    </source>
</evidence>
<accession>A0A2T9YB12</accession>
<feature type="compositionally biased region" description="Low complexity" evidence="7">
    <location>
        <begin position="339"/>
        <end position="353"/>
    </location>
</feature>
<evidence type="ECO:0000256" key="2">
    <source>
        <dbReference type="ARBA" id="ARBA00022741"/>
    </source>
</evidence>
<dbReference type="PANTHER" id="PTHR11042">
    <property type="entry name" value="EUKARYOTIC TRANSLATION INITIATION FACTOR 2-ALPHA KINASE EIF2-ALPHA KINASE -RELATED"/>
    <property type="match status" value="1"/>
</dbReference>
<keyword evidence="2 6" id="KW-0547">Nucleotide-binding</keyword>
<dbReference type="GO" id="GO:0005737">
    <property type="term" value="C:cytoplasm"/>
    <property type="evidence" value="ECO:0007669"/>
    <property type="project" value="TreeGrafter"/>
</dbReference>
<dbReference type="PROSITE" id="PS00107">
    <property type="entry name" value="PROTEIN_KINASE_ATP"/>
    <property type="match status" value="1"/>
</dbReference>
<dbReference type="GO" id="GO:0004713">
    <property type="term" value="F:protein tyrosine kinase activity"/>
    <property type="evidence" value="ECO:0007669"/>
    <property type="project" value="TreeGrafter"/>
</dbReference>
<dbReference type="InterPro" id="IPR050339">
    <property type="entry name" value="CC_SR_Kinase"/>
</dbReference>
<evidence type="ECO:0000259" key="8">
    <source>
        <dbReference type="PROSITE" id="PS50011"/>
    </source>
</evidence>
<dbReference type="InterPro" id="IPR011009">
    <property type="entry name" value="Kinase-like_dom_sf"/>
</dbReference>
<dbReference type="EMBL" id="MBFR01000309">
    <property type="protein sequence ID" value="PVU89510.1"/>
    <property type="molecule type" value="Genomic_DNA"/>
</dbReference>
<dbReference type="Pfam" id="PF00069">
    <property type="entry name" value="Pkinase"/>
    <property type="match status" value="1"/>
</dbReference>
<dbReference type="SUPFAM" id="SSF56112">
    <property type="entry name" value="Protein kinase-like (PK-like)"/>
    <property type="match status" value="1"/>
</dbReference>
<comment type="similarity">
    <text evidence="5">Belongs to the protein kinase superfamily. Ser/Thr protein kinase family. GCN2 subfamily.</text>
</comment>
<dbReference type="Proteomes" id="UP000245383">
    <property type="component" value="Unassembled WGS sequence"/>
</dbReference>
<dbReference type="PANTHER" id="PTHR11042:SF190">
    <property type="entry name" value="MITOSIS INHIBITOR PROTEIN KINASE MIK1"/>
    <property type="match status" value="1"/>
</dbReference>
<dbReference type="PROSITE" id="PS50011">
    <property type="entry name" value="PROTEIN_KINASE_DOM"/>
    <property type="match status" value="1"/>
</dbReference>
<dbReference type="STRING" id="133385.A0A2T9YB12"/>
<keyword evidence="1" id="KW-0808">Transferase</keyword>
<evidence type="ECO:0000313" key="10">
    <source>
        <dbReference type="Proteomes" id="UP000245383"/>
    </source>
</evidence>
<comment type="caution">
    <text evidence="9">The sequence shown here is derived from an EMBL/GenBank/DDBJ whole genome shotgun (WGS) entry which is preliminary data.</text>
</comment>
<feature type="region of interest" description="Disordered" evidence="7">
    <location>
        <begin position="338"/>
        <end position="359"/>
    </location>
</feature>
<organism evidence="9 10">
    <name type="scientific">Smittium simulii</name>
    <dbReference type="NCBI Taxonomy" id="133385"/>
    <lineage>
        <taxon>Eukaryota</taxon>
        <taxon>Fungi</taxon>
        <taxon>Fungi incertae sedis</taxon>
        <taxon>Zoopagomycota</taxon>
        <taxon>Kickxellomycotina</taxon>
        <taxon>Harpellomycetes</taxon>
        <taxon>Harpellales</taxon>
        <taxon>Legeriomycetaceae</taxon>
        <taxon>Smittium</taxon>
    </lineage>
</organism>
<keyword evidence="3" id="KW-0418">Kinase</keyword>
<name>A0A2T9YB12_9FUNG</name>
<dbReference type="InterPro" id="IPR008271">
    <property type="entry name" value="Ser/Thr_kinase_AS"/>
</dbReference>
<dbReference type="InterPro" id="IPR000719">
    <property type="entry name" value="Prot_kinase_dom"/>
</dbReference>
<evidence type="ECO:0000256" key="5">
    <source>
        <dbReference type="ARBA" id="ARBA00037982"/>
    </source>
</evidence>
<keyword evidence="4 6" id="KW-0067">ATP-binding</keyword>
<feature type="region of interest" description="Disordered" evidence="7">
    <location>
        <begin position="128"/>
        <end position="174"/>
    </location>
</feature>
<dbReference type="PROSITE" id="PS00108">
    <property type="entry name" value="PROTEIN_KINASE_ST"/>
    <property type="match status" value="1"/>
</dbReference>
<keyword evidence="10" id="KW-1185">Reference proteome</keyword>
<feature type="binding site" evidence="6">
    <location>
        <position position="449"/>
    </location>
    <ligand>
        <name>ATP</name>
        <dbReference type="ChEBI" id="CHEBI:30616"/>
    </ligand>
</feature>
<gene>
    <name evidence="9" type="ORF">BB561_005307</name>
</gene>
<dbReference type="GO" id="GO:0005524">
    <property type="term" value="F:ATP binding"/>
    <property type="evidence" value="ECO:0007669"/>
    <property type="project" value="UniProtKB-UniRule"/>
</dbReference>
<feature type="compositionally biased region" description="Polar residues" evidence="7">
    <location>
        <begin position="143"/>
        <end position="157"/>
    </location>
</feature>
<dbReference type="Gene3D" id="1.10.510.10">
    <property type="entry name" value="Transferase(Phosphotransferase) domain 1"/>
    <property type="match status" value="1"/>
</dbReference>
<evidence type="ECO:0000256" key="1">
    <source>
        <dbReference type="ARBA" id="ARBA00022679"/>
    </source>
</evidence>
<evidence type="ECO:0000256" key="7">
    <source>
        <dbReference type="SAM" id="MobiDB-lite"/>
    </source>
</evidence>
<protein>
    <recommendedName>
        <fullName evidence="8">Protein kinase domain-containing protein</fullName>
    </recommendedName>
</protein>
<dbReference type="GO" id="GO:0005634">
    <property type="term" value="C:nucleus"/>
    <property type="evidence" value="ECO:0007669"/>
    <property type="project" value="TreeGrafter"/>
</dbReference>
<evidence type="ECO:0000256" key="3">
    <source>
        <dbReference type="ARBA" id="ARBA00022777"/>
    </source>
</evidence>